<gene>
    <name evidence="2" type="ORF">TorRG33x02_239760</name>
</gene>
<keyword evidence="3" id="KW-1185">Reference proteome</keyword>
<evidence type="ECO:0000256" key="1">
    <source>
        <dbReference type="SAM" id="MobiDB-lite"/>
    </source>
</evidence>
<feature type="compositionally biased region" description="Basic and acidic residues" evidence="1">
    <location>
        <begin position="184"/>
        <end position="213"/>
    </location>
</feature>
<organism evidence="2 3">
    <name type="scientific">Trema orientale</name>
    <name type="common">Charcoal tree</name>
    <name type="synonym">Celtis orientalis</name>
    <dbReference type="NCBI Taxonomy" id="63057"/>
    <lineage>
        <taxon>Eukaryota</taxon>
        <taxon>Viridiplantae</taxon>
        <taxon>Streptophyta</taxon>
        <taxon>Embryophyta</taxon>
        <taxon>Tracheophyta</taxon>
        <taxon>Spermatophyta</taxon>
        <taxon>Magnoliopsida</taxon>
        <taxon>eudicotyledons</taxon>
        <taxon>Gunneridae</taxon>
        <taxon>Pentapetalae</taxon>
        <taxon>rosids</taxon>
        <taxon>fabids</taxon>
        <taxon>Rosales</taxon>
        <taxon>Cannabaceae</taxon>
        <taxon>Trema</taxon>
    </lineage>
</organism>
<protein>
    <submittedName>
        <fullName evidence="2">Uncharacterized protein</fullName>
    </submittedName>
</protein>
<evidence type="ECO:0000313" key="3">
    <source>
        <dbReference type="Proteomes" id="UP000237000"/>
    </source>
</evidence>
<evidence type="ECO:0000313" key="2">
    <source>
        <dbReference type="EMBL" id="PON77606.1"/>
    </source>
</evidence>
<dbReference type="Proteomes" id="UP000237000">
    <property type="component" value="Unassembled WGS sequence"/>
</dbReference>
<accession>A0A2P5DWE4</accession>
<dbReference type="InParanoid" id="A0A2P5DWE4"/>
<dbReference type="OrthoDB" id="10516802at2759"/>
<proteinExistence type="predicted"/>
<dbReference type="AlphaFoldDB" id="A0A2P5DWE4"/>
<sequence>MDKKDPKLISSKTSEPMKSFQARRKSYNKSPPRRATTTHHDDDGHVHLLHNHHINTHADPIISTEDKIISPEQMARVAMTKYRFAELILKAKKILEEASYKQACVRLASSTTTAEDDLLIKVDPENSNIVTQEPTVEKQLRATSSHCDYDGLMINNAKKRRHHQENKANHDHKLMTTKKRRRVRGIETRRKAHHDEDDRGEKRVKDEEKLLIK</sequence>
<feature type="region of interest" description="Disordered" evidence="1">
    <location>
        <begin position="1"/>
        <end position="42"/>
    </location>
</feature>
<dbReference type="EMBL" id="JXTC01000245">
    <property type="protein sequence ID" value="PON77606.1"/>
    <property type="molecule type" value="Genomic_DNA"/>
</dbReference>
<feature type="region of interest" description="Disordered" evidence="1">
    <location>
        <begin position="160"/>
        <end position="213"/>
    </location>
</feature>
<feature type="compositionally biased region" description="Basic and acidic residues" evidence="1">
    <location>
        <begin position="165"/>
        <end position="174"/>
    </location>
</feature>
<reference evidence="3" key="1">
    <citation type="submission" date="2016-06" db="EMBL/GenBank/DDBJ databases">
        <title>Parallel loss of symbiosis genes in relatives of nitrogen-fixing non-legume Parasponia.</title>
        <authorList>
            <person name="Van Velzen R."/>
            <person name="Holmer R."/>
            <person name="Bu F."/>
            <person name="Rutten L."/>
            <person name="Van Zeijl A."/>
            <person name="Liu W."/>
            <person name="Santuari L."/>
            <person name="Cao Q."/>
            <person name="Sharma T."/>
            <person name="Shen D."/>
            <person name="Roswanjaya Y."/>
            <person name="Wardhani T."/>
            <person name="Kalhor M.S."/>
            <person name="Jansen J."/>
            <person name="Van den Hoogen J."/>
            <person name="Gungor B."/>
            <person name="Hartog M."/>
            <person name="Hontelez J."/>
            <person name="Verver J."/>
            <person name="Yang W.-C."/>
            <person name="Schijlen E."/>
            <person name="Repin R."/>
            <person name="Schilthuizen M."/>
            <person name="Schranz E."/>
            <person name="Heidstra R."/>
            <person name="Miyata K."/>
            <person name="Fedorova E."/>
            <person name="Kohlen W."/>
            <person name="Bisseling T."/>
            <person name="Smit S."/>
            <person name="Geurts R."/>
        </authorList>
    </citation>
    <scope>NUCLEOTIDE SEQUENCE [LARGE SCALE GENOMIC DNA]</scope>
    <source>
        <strain evidence="3">cv. RG33-2</strain>
    </source>
</reference>
<name>A0A2P5DWE4_TREOI</name>
<comment type="caution">
    <text evidence="2">The sequence shown here is derived from an EMBL/GenBank/DDBJ whole genome shotgun (WGS) entry which is preliminary data.</text>
</comment>